<feature type="non-terminal residue" evidence="4">
    <location>
        <position position="253"/>
    </location>
</feature>
<dbReference type="GO" id="GO:0003924">
    <property type="term" value="F:GTPase activity"/>
    <property type="evidence" value="ECO:0007669"/>
    <property type="project" value="TreeGrafter"/>
</dbReference>
<protein>
    <recommendedName>
        <fullName evidence="2">Pre-rRNA-processing protein TSR1 homolog</fullName>
    </recommendedName>
</protein>
<comment type="caution">
    <text evidence="4">The sequence shown here is derived from an EMBL/GenBank/DDBJ whole genome shotgun (WGS) entry which is preliminary data.</text>
</comment>
<feature type="domain" description="Ribosome biogenesis protein BMS1/TSR1 C-terminal" evidence="3">
    <location>
        <begin position="1"/>
        <end position="253"/>
    </location>
</feature>
<dbReference type="GO" id="GO:0000462">
    <property type="term" value="P:maturation of SSU-rRNA from tricistronic rRNA transcript (SSU-rRNA, 5.8S rRNA, LSU-rRNA)"/>
    <property type="evidence" value="ECO:0007669"/>
    <property type="project" value="TreeGrafter"/>
</dbReference>
<dbReference type="AlphaFoldDB" id="A0A8S4NQS3"/>
<dbReference type="GO" id="GO:0030688">
    <property type="term" value="C:preribosome, small subunit precursor"/>
    <property type="evidence" value="ECO:0007669"/>
    <property type="project" value="TreeGrafter"/>
</dbReference>
<dbReference type="OrthoDB" id="119302at2759"/>
<evidence type="ECO:0000313" key="5">
    <source>
        <dbReference type="Proteomes" id="UP000749559"/>
    </source>
</evidence>
<dbReference type="GO" id="GO:0034511">
    <property type="term" value="F:U3 snoRNA binding"/>
    <property type="evidence" value="ECO:0007669"/>
    <property type="project" value="TreeGrafter"/>
</dbReference>
<dbReference type="SMART" id="SM01362">
    <property type="entry name" value="DUF663"/>
    <property type="match status" value="1"/>
</dbReference>
<keyword evidence="5" id="KW-1185">Reference proteome</keyword>
<sequence length="253" mass="29082">TSVWDPKENLPTDYARIFQFENFTATKKRILKEDRDSGAMPGWYVRLHIEGVPAEYMASRSSDSPAVVYGLLPHEQKMSVMHFIVKRHHSYNEPIKSKERMIFHVGFRRFSACPIYSEHTNGSKHKFDRWLPNEGMAVATVFAPITFPSAPVLMFKANSDGSQDMVATGSVLSVNPDRIISKRLILSGHPFKINKRTATVRYMFFNREDILWFKPVELRTKHGRRGHIKMPLGTHGHMKCVFDGQMKSQDTVL</sequence>
<evidence type="ECO:0000256" key="2">
    <source>
        <dbReference type="ARBA" id="ARBA00040070"/>
    </source>
</evidence>
<dbReference type="GO" id="GO:0000479">
    <property type="term" value="P:endonucleolytic cleavage of tricistronic rRNA transcript (SSU-rRNA, 5.8S rRNA, LSU-rRNA)"/>
    <property type="evidence" value="ECO:0007669"/>
    <property type="project" value="TreeGrafter"/>
</dbReference>
<evidence type="ECO:0000259" key="3">
    <source>
        <dbReference type="SMART" id="SM01362"/>
    </source>
</evidence>
<dbReference type="Pfam" id="PF04950">
    <property type="entry name" value="RIBIOP_C"/>
    <property type="match status" value="1"/>
</dbReference>
<accession>A0A8S4NQS3</accession>
<evidence type="ECO:0000256" key="1">
    <source>
        <dbReference type="ARBA" id="ARBA00037087"/>
    </source>
</evidence>
<name>A0A8S4NQS3_OWEFU</name>
<dbReference type="EMBL" id="CAIIXF020000005">
    <property type="protein sequence ID" value="CAH1782696.1"/>
    <property type="molecule type" value="Genomic_DNA"/>
</dbReference>
<organism evidence="4 5">
    <name type="scientific">Owenia fusiformis</name>
    <name type="common">Polychaete worm</name>
    <dbReference type="NCBI Taxonomy" id="6347"/>
    <lineage>
        <taxon>Eukaryota</taxon>
        <taxon>Metazoa</taxon>
        <taxon>Spiralia</taxon>
        <taxon>Lophotrochozoa</taxon>
        <taxon>Annelida</taxon>
        <taxon>Polychaeta</taxon>
        <taxon>Sedentaria</taxon>
        <taxon>Canalipalpata</taxon>
        <taxon>Sabellida</taxon>
        <taxon>Oweniida</taxon>
        <taxon>Oweniidae</taxon>
        <taxon>Owenia</taxon>
    </lineage>
</organism>
<evidence type="ECO:0000313" key="4">
    <source>
        <dbReference type="EMBL" id="CAH1782696.1"/>
    </source>
</evidence>
<dbReference type="InterPro" id="IPR007034">
    <property type="entry name" value="BMS1_TSR1_C"/>
</dbReference>
<dbReference type="GO" id="GO:0005525">
    <property type="term" value="F:GTP binding"/>
    <property type="evidence" value="ECO:0007669"/>
    <property type="project" value="TreeGrafter"/>
</dbReference>
<gene>
    <name evidence="4" type="ORF">OFUS_LOCUS9116</name>
</gene>
<reference evidence="4" key="1">
    <citation type="submission" date="2022-03" db="EMBL/GenBank/DDBJ databases">
        <authorList>
            <person name="Martin C."/>
        </authorList>
    </citation>
    <scope>NUCLEOTIDE SEQUENCE</scope>
</reference>
<dbReference type="PANTHER" id="PTHR12858">
    <property type="entry name" value="RIBOSOME BIOGENESIS PROTEIN"/>
    <property type="match status" value="1"/>
</dbReference>
<proteinExistence type="predicted"/>
<dbReference type="InterPro" id="IPR039761">
    <property type="entry name" value="Bms1/Tsr1"/>
</dbReference>
<dbReference type="Proteomes" id="UP000749559">
    <property type="component" value="Unassembled WGS sequence"/>
</dbReference>
<dbReference type="PANTHER" id="PTHR12858:SF1">
    <property type="entry name" value="PRE-RRNA-PROCESSING PROTEIN TSR1 HOMOLOG"/>
    <property type="match status" value="1"/>
</dbReference>
<comment type="function">
    <text evidence="1">Required during maturation of the 40S ribosomal subunit in the nucleolus.</text>
</comment>
<feature type="non-terminal residue" evidence="4">
    <location>
        <position position="1"/>
    </location>
</feature>